<dbReference type="EMBL" id="QTSX02007105">
    <property type="protein sequence ID" value="KAJ9051666.1"/>
    <property type="molecule type" value="Genomic_DNA"/>
</dbReference>
<evidence type="ECO:0000313" key="2">
    <source>
        <dbReference type="Proteomes" id="UP001165960"/>
    </source>
</evidence>
<keyword evidence="2" id="KW-1185">Reference proteome</keyword>
<comment type="caution">
    <text evidence="1">The sequence shown here is derived from an EMBL/GenBank/DDBJ whole genome shotgun (WGS) entry which is preliminary data.</text>
</comment>
<name>A0ACC2RNQ7_9FUNG</name>
<reference evidence="1" key="1">
    <citation type="submission" date="2022-04" db="EMBL/GenBank/DDBJ databases">
        <title>Genome of the entomopathogenic fungus Entomophthora muscae.</title>
        <authorList>
            <person name="Elya C."/>
            <person name="Lovett B.R."/>
            <person name="Lee E."/>
            <person name="Macias A.M."/>
            <person name="Hajek A.E."/>
            <person name="De Bivort B.L."/>
            <person name="Kasson M.T."/>
            <person name="De Fine Licht H.H."/>
            <person name="Stajich J.E."/>
        </authorList>
    </citation>
    <scope>NUCLEOTIDE SEQUENCE</scope>
    <source>
        <strain evidence="1">Berkeley</strain>
    </source>
</reference>
<protein>
    <submittedName>
        <fullName evidence="1">Uncharacterized protein</fullName>
    </submittedName>
</protein>
<sequence>MINPHQYLLSIPASIFQAGVETPYRITVPEHSSVYLKAQRNSKLTAMNTNHPSPTLTPPIEPPRTGTTFQPNDLHIGKLIRVTRLEISG</sequence>
<evidence type="ECO:0000313" key="1">
    <source>
        <dbReference type="EMBL" id="KAJ9051666.1"/>
    </source>
</evidence>
<dbReference type="Proteomes" id="UP001165960">
    <property type="component" value="Unassembled WGS sequence"/>
</dbReference>
<gene>
    <name evidence="1" type="ORF">DSO57_1002366</name>
</gene>
<proteinExistence type="predicted"/>
<organism evidence="1 2">
    <name type="scientific">Entomophthora muscae</name>
    <dbReference type="NCBI Taxonomy" id="34485"/>
    <lineage>
        <taxon>Eukaryota</taxon>
        <taxon>Fungi</taxon>
        <taxon>Fungi incertae sedis</taxon>
        <taxon>Zoopagomycota</taxon>
        <taxon>Entomophthoromycotina</taxon>
        <taxon>Entomophthoromycetes</taxon>
        <taxon>Entomophthorales</taxon>
        <taxon>Entomophthoraceae</taxon>
        <taxon>Entomophthora</taxon>
    </lineage>
</organism>
<accession>A0ACC2RNQ7</accession>